<dbReference type="Pfam" id="PF04279">
    <property type="entry name" value="IspA"/>
    <property type="match status" value="1"/>
</dbReference>
<feature type="transmembrane region" description="Helical" evidence="5">
    <location>
        <begin position="66"/>
        <end position="86"/>
    </location>
</feature>
<dbReference type="RefSeq" id="WP_063242821.1">
    <property type="nucleotide sequence ID" value="NZ_LUKF01000002.1"/>
</dbReference>
<comment type="caution">
    <text evidence="6">The sequence shown here is derived from an EMBL/GenBank/DDBJ whole genome shotgun (WGS) entry which is preliminary data.</text>
</comment>
<accession>A0A150WV49</accession>
<evidence type="ECO:0000256" key="3">
    <source>
        <dbReference type="ARBA" id="ARBA00022989"/>
    </source>
</evidence>
<evidence type="ECO:0000256" key="5">
    <source>
        <dbReference type="SAM" id="Phobius"/>
    </source>
</evidence>
<dbReference type="InterPro" id="IPR006008">
    <property type="entry name" value="YciB"/>
</dbReference>
<keyword evidence="4 5" id="KW-0472">Membrane</keyword>
<gene>
    <name evidence="6" type="ORF">AZI85_14525</name>
</gene>
<evidence type="ECO:0000256" key="1">
    <source>
        <dbReference type="ARBA" id="ARBA00022475"/>
    </source>
</evidence>
<dbReference type="GO" id="GO:0005886">
    <property type="term" value="C:plasma membrane"/>
    <property type="evidence" value="ECO:0007669"/>
    <property type="project" value="TreeGrafter"/>
</dbReference>
<feature type="transmembrane region" description="Helical" evidence="5">
    <location>
        <begin position="92"/>
        <end position="115"/>
    </location>
</feature>
<dbReference type="PANTHER" id="PTHR36917:SF1">
    <property type="entry name" value="INNER MEMBRANE-SPANNING PROTEIN YCIB"/>
    <property type="match status" value="1"/>
</dbReference>
<protein>
    <submittedName>
        <fullName evidence="6">Intracellular septation protein</fullName>
    </submittedName>
</protein>
<dbReference type="Proteomes" id="UP000075391">
    <property type="component" value="Unassembled WGS sequence"/>
</dbReference>
<feature type="transmembrane region" description="Helical" evidence="5">
    <location>
        <begin position="162"/>
        <end position="184"/>
    </location>
</feature>
<dbReference type="AlphaFoldDB" id="A0A150WV49"/>
<name>A0A150WV49_BDEBC</name>
<sequence length="192" mass="21026">MNPTGNPKAQAASLFFAGLLPVIAFTLIEEYYGTVAGLIAGMVFGVGEISYELYKYKKVSKITWFGNGMLLVLGGISLISSEGLWFKLQPAIMEGVFALALWGSVVIGKPLLVYLAEQQGHQFPDFIKDKMKGITFRSGLFFAIHTGLAVWAALAWSTSAWALLKGLGVTISFVLYLIMEGILLRRVVLKQR</sequence>
<dbReference type="EMBL" id="LUKF01000002">
    <property type="protein sequence ID" value="KYG70344.1"/>
    <property type="molecule type" value="Genomic_DNA"/>
</dbReference>
<feature type="transmembrane region" description="Helical" evidence="5">
    <location>
        <begin position="136"/>
        <end position="156"/>
    </location>
</feature>
<evidence type="ECO:0000256" key="2">
    <source>
        <dbReference type="ARBA" id="ARBA00022692"/>
    </source>
</evidence>
<keyword evidence="2 5" id="KW-0812">Transmembrane</keyword>
<evidence type="ECO:0000313" key="6">
    <source>
        <dbReference type="EMBL" id="KYG70344.1"/>
    </source>
</evidence>
<proteinExistence type="predicted"/>
<dbReference type="OrthoDB" id="5293154at2"/>
<dbReference type="PANTHER" id="PTHR36917">
    <property type="entry name" value="INTRACELLULAR SEPTATION PROTEIN A-RELATED"/>
    <property type="match status" value="1"/>
</dbReference>
<feature type="transmembrane region" description="Helical" evidence="5">
    <location>
        <begin position="34"/>
        <end position="54"/>
    </location>
</feature>
<keyword evidence="1" id="KW-1003">Cell membrane</keyword>
<organism evidence="6 7">
    <name type="scientific">Bdellovibrio bacteriovorus</name>
    <dbReference type="NCBI Taxonomy" id="959"/>
    <lineage>
        <taxon>Bacteria</taxon>
        <taxon>Pseudomonadati</taxon>
        <taxon>Bdellovibrionota</taxon>
        <taxon>Bdellovibrionia</taxon>
        <taxon>Bdellovibrionales</taxon>
        <taxon>Pseudobdellovibrionaceae</taxon>
        <taxon>Bdellovibrio</taxon>
    </lineage>
</organism>
<keyword evidence="3 5" id="KW-1133">Transmembrane helix</keyword>
<reference evidence="6 7" key="1">
    <citation type="submission" date="2016-03" db="EMBL/GenBank/DDBJ databases">
        <authorList>
            <person name="Ploux O."/>
        </authorList>
    </citation>
    <scope>NUCLEOTIDE SEQUENCE [LARGE SCALE GENOMIC DNA]</scope>
    <source>
        <strain evidence="6 7">BER2</strain>
    </source>
</reference>
<evidence type="ECO:0000256" key="4">
    <source>
        <dbReference type="ARBA" id="ARBA00023136"/>
    </source>
</evidence>
<evidence type="ECO:0000313" key="7">
    <source>
        <dbReference type="Proteomes" id="UP000075391"/>
    </source>
</evidence>